<dbReference type="PANTHER" id="PTHR11091:SF0">
    <property type="entry name" value="MALATE DEHYDROGENASE"/>
    <property type="match status" value="1"/>
</dbReference>
<dbReference type="Gene3D" id="3.30.1370.60">
    <property type="entry name" value="Hypothetical oxidoreductase yiak, domain 2"/>
    <property type="match status" value="1"/>
</dbReference>
<sequence>MAANETVARPRHVSPTDLEPFVARIFAGNGVPQADAERVAQCLVEADLRGVSSHGVGRIPIYTERLRKGLVKAKPTMSVERPTSVTAQVNGDDGLGFVVATKAMSEAIDIARECGIAFVTAFNSAHFGMAASYLKMAVKENMAAFVFTNASPAMPIWGGREPFLGTSPFAFAAPAGKNHPGVMLDMATSVVARGKIRRAAQKGEPIPLGWALDADGKPTTDAQKGYDGIILPLGGPKGSGLSLMMEVIGGVMSGAAFGGQVRNQYFDFDAPQNVGHAFIVMQPGIFVGPEAYASRMDELVERAKANPRAEGFEEILMPGEPEARSEAQRRREGIPLGADDVATLVAEADLAKVERPAFLAN</sequence>
<evidence type="ECO:0000256" key="1">
    <source>
        <dbReference type="ARBA" id="ARBA00006056"/>
    </source>
</evidence>
<dbReference type="InterPro" id="IPR036111">
    <property type="entry name" value="Mal/L-sulfo/L-lacto_DH-like_sf"/>
</dbReference>
<protein>
    <submittedName>
        <fullName evidence="3">Lactate dehydrogenase</fullName>
    </submittedName>
</protein>
<dbReference type="SUPFAM" id="SSF89733">
    <property type="entry name" value="L-sulfolactate dehydrogenase-like"/>
    <property type="match status" value="1"/>
</dbReference>
<dbReference type="RefSeq" id="WP_229729089.1">
    <property type="nucleotide sequence ID" value="NZ_BMCP01000001.1"/>
</dbReference>
<dbReference type="GO" id="GO:0016491">
    <property type="term" value="F:oxidoreductase activity"/>
    <property type="evidence" value="ECO:0007669"/>
    <property type="project" value="UniProtKB-KW"/>
</dbReference>
<comment type="similarity">
    <text evidence="1">Belongs to the LDH2/MDH2 oxidoreductase family.</text>
</comment>
<dbReference type="Proteomes" id="UP000602745">
    <property type="component" value="Unassembled WGS sequence"/>
</dbReference>
<reference evidence="3" key="2">
    <citation type="submission" date="2020-09" db="EMBL/GenBank/DDBJ databases">
        <authorList>
            <person name="Sun Q."/>
            <person name="Sedlacek I."/>
        </authorList>
    </citation>
    <scope>NUCLEOTIDE SEQUENCE</scope>
    <source>
        <strain evidence="3">CCM 7684</strain>
    </source>
</reference>
<dbReference type="InterPro" id="IPR003767">
    <property type="entry name" value="Malate/L-lactate_DH-like"/>
</dbReference>
<comment type="caution">
    <text evidence="3">The sequence shown here is derived from an EMBL/GenBank/DDBJ whole genome shotgun (WGS) entry which is preliminary data.</text>
</comment>
<evidence type="ECO:0000313" key="4">
    <source>
        <dbReference type="Proteomes" id="UP000602745"/>
    </source>
</evidence>
<dbReference type="EMBL" id="BMCP01000001">
    <property type="protein sequence ID" value="GGE27624.1"/>
    <property type="molecule type" value="Genomic_DNA"/>
</dbReference>
<reference evidence="3" key="1">
    <citation type="journal article" date="2014" name="Int. J. Syst. Evol. Microbiol.">
        <title>Complete genome sequence of Corynebacterium casei LMG S-19264T (=DSM 44701T), isolated from a smear-ripened cheese.</title>
        <authorList>
            <consortium name="US DOE Joint Genome Institute (JGI-PGF)"/>
            <person name="Walter F."/>
            <person name="Albersmeier A."/>
            <person name="Kalinowski J."/>
            <person name="Ruckert C."/>
        </authorList>
    </citation>
    <scope>NUCLEOTIDE SEQUENCE</scope>
    <source>
        <strain evidence="3">CCM 7684</strain>
    </source>
</reference>
<accession>A0A8J2YF22</accession>
<dbReference type="InterPro" id="IPR043143">
    <property type="entry name" value="Mal/L-sulf/L-lact_DH-like_NADP"/>
</dbReference>
<proteinExistence type="inferred from homology"/>
<keyword evidence="2" id="KW-0560">Oxidoreductase</keyword>
<evidence type="ECO:0000256" key="2">
    <source>
        <dbReference type="ARBA" id="ARBA00023002"/>
    </source>
</evidence>
<organism evidence="3 4">
    <name type="scientific">Agaricicola taiwanensis</name>
    <dbReference type="NCBI Taxonomy" id="591372"/>
    <lineage>
        <taxon>Bacteria</taxon>
        <taxon>Pseudomonadati</taxon>
        <taxon>Pseudomonadota</taxon>
        <taxon>Alphaproteobacteria</taxon>
        <taxon>Rhodobacterales</taxon>
        <taxon>Paracoccaceae</taxon>
        <taxon>Agaricicola</taxon>
    </lineage>
</organism>
<dbReference type="Pfam" id="PF02615">
    <property type="entry name" value="Ldh_2"/>
    <property type="match status" value="1"/>
</dbReference>
<dbReference type="Gene3D" id="1.10.1530.10">
    <property type="match status" value="1"/>
</dbReference>
<evidence type="ECO:0000313" key="3">
    <source>
        <dbReference type="EMBL" id="GGE27624.1"/>
    </source>
</evidence>
<name>A0A8J2YF22_9RHOB</name>
<dbReference type="PANTHER" id="PTHR11091">
    <property type="entry name" value="OXIDOREDUCTASE-RELATED"/>
    <property type="match status" value="1"/>
</dbReference>
<dbReference type="AlphaFoldDB" id="A0A8J2YF22"/>
<gene>
    <name evidence="3" type="primary">mdh</name>
    <name evidence="3" type="ORF">GCM10007276_01000</name>
</gene>
<keyword evidence="4" id="KW-1185">Reference proteome</keyword>
<dbReference type="InterPro" id="IPR043144">
    <property type="entry name" value="Mal/L-sulf/L-lact_DH-like_ah"/>
</dbReference>